<dbReference type="EMBL" id="JAERQJ010000001">
    <property type="protein sequence ID" value="MBL0682367.1"/>
    <property type="molecule type" value="Genomic_DNA"/>
</dbReference>
<name>A0A936ZN83_9FLAO</name>
<proteinExistence type="predicted"/>
<sequence>MNSNKLTYLKKVIEYKLSSFDFDKQIEVYDRQLGKILGTPADEYSSSGNIQYGIDNILDALGNVNYPLGYIRSKRDTYKEILELFEKEEKELETILHPLHKKDNPDTHLLDGMDLSEEEPSEKHFYDCKLTDEDWGAKGCICPGAYVYRKYLSIGLSEEEAKLISDYVEFGSVMEEQKRIKAEKIYEKHKFLNVKMLEK</sequence>
<comment type="caution">
    <text evidence="1">The sequence shown here is derived from an EMBL/GenBank/DDBJ whole genome shotgun (WGS) entry which is preliminary data.</text>
</comment>
<evidence type="ECO:0000313" key="2">
    <source>
        <dbReference type="Proteomes" id="UP000651057"/>
    </source>
</evidence>
<evidence type="ECO:0000313" key="1">
    <source>
        <dbReference type="EMBL" id="MBL0682367.1"/>
    </source>
</evidence>
<organism evidence="1 2">
    <name type="scientific">Aquimarina mytili</name>
    <dbReference type="NCBI Taxonomy" id="874423"/>
    <lineage>
        <taxon>Bacteria</taxon>
        <taxon>Pseudomonadati</taxon>
        <taxon>Bacteroidota</taxon>
        <taxon>Flavobacteriia</taxon>
        <taxon>Flavobacteriales</taxon>
        <taxon>Flavobacteriaceae</taxon>
        <taxon>Aquimarina</taxon>
    </lineage>
</organism>
<dbReference type="RefSeq" id="WP_201916348.1">
    <property type="nucleotide sequence ID" value="NZ_BAABAX010000001.1"/>
</dbReference>
<dbReference type="AlphaFoldDB" id="A0A936ZN83"/>
<keyword evidence="2" id="KW-1185">Reference proteome</keyword>
<dbReference type="Proteomes" id="UP000651057">
    <property type="component" value="Unassembled WGS sequence"/>
</dbReference>
<accession>A0A936ZN83</accession>
<protein>
    <submittedName>
        <fullName evidence="1">Uncharacterized protein</fullName>
    </submittedName>
</protein>
<reference evidence="1" key="1">
    <citation type="submission" date="2021-01" db="EMBL/GenBank/DDBJ databases">
        <authorList>
            <person name="Zhong Y.L."/>
        </authorList>
    </citation>
    <scope>NUCLEOTIDE SEQUENCE</scope>
    <source>
        <strain evidence="1">KCTC 23302</strain>
    </source>
</reference>
<gene>
    <name evidence="1" type="ORF">JJQ60_02450</name>
</gene>